<gene>
    <name evidence="5" type="ORF">SSCH_810045</name>
</gene>
<reference evidence="6" key="1">
    <citation type="submission" date="2015-01" db="EMBL/GenBank/DDBJ databases">
        <authorList>
            <person name="Manzoor Shahid"/>
            <person name="Zubair Saima"/>
        </authorList>
    </citation>
    <scope>NUCLEOTIDE SEQUENCE [LARGE SCALE GENOMIC DNA]</scope>
    <source>
        <strain evidence="6">Sp3</strain>
    </source>
</reference>
<keyword evidence="6" id="KW-1185">Reference proteome</keyword>
<dbReference type="Pfam" id="PF04122">
    <property type="entry name" value="CW_binding_2"/>
    <property type="match status" value="3"/>
</dbReference>
<feature type="domain" description="Heme-binding protein Shr-like Hb-interacting" evidence="4">
    <location>
        <begin position="184"/>
        <end position="264"/>
    </location>
</feature>
<dbReference type="PANTHER" id="PTHR30032:SF8">
    <property type="entry name" value="GERMINATION-SPECIFIC N-ACETYLMURAMOYL-L-ALANINE AMIDASE"/>
    <property type="match status" value="1"/>
</dbReference>
<sequence>MQRFKKSKFNKVAGMLLAVAFLFTGSFGASLVQQPAVALADDPIELTAGTVTGNPGDTVEVPITLTSSGKVAGGQYDLSIDLSLLTYKQTVAGDDISTSFRMLSNQLESGDIRVMHLRLARANRIPAGTVVIAVMQFEVAAGASPGAACALELTGVKYHDGDRIVLPVTANNGQFSVPETPPALASDTTDNTVGQAVEITFTDNEAWRSAISGVKVNGTALPAEQYTISAGKISIAAPVFTEAGTYLITVQAAGYNDATVTQMMNRSAEEELAAAKTAAKNELDSYKNPADYRQAQKDELAAAVAAGKDAIDAAADIAGVNSALATAKAAIDEIKTDAQLTAEELAAAKTEAKDELESYKNAADYREAQKAELSAAVVAGKAAIDAAADIAGVNSALATAKAAIDKIKTDAQLTAEELATAKTNAKNELDSYKDPIDYRDTQQAELADAVAAGKIAIDAAADIDAVNSALAAAKAEMDKIKTDAQLTAEELAAAKTEAKDELESYKNAADYREAQKAELSAAVVAGKAAIDAAEDIAGVNSALADAKAAIDKIKTDAQLTAEELATAKEAAKDELDNYKHPNDYSEAQQAELAAAIAAGKSAIDAAVDIEGVNSALAAAKAAIDEIKTDTQLVNEKRLAGDDRYETAVKVSQAGWTTAGTVILARGDDFADAVAGVPLAHQLNAPILLTQTNSIVSATIAEITRLKAERVIILGGPGAISDNVRGELERIGLAVERIEGADRYETAARIAERLASEGAKFDSSFIAVGTNFADALAASSYAAMRGQPILLTDTNYLPQATTDAIANLGIKNTVVCGGPGAVSESVFDQLPNPKRVFGNDRYLTALELAKEFMPKSTKHVYVATGLDFPDAVAGGVLAAKNNSGVLLVQGNQTVPIQQIQDYYVEHGFTGATMFGGSSVVSSELEQWFK</sequence>
<dbReference type="InterPro" id="IPR008965">
    <property type="entry name" value="CBM2/CBM3_carb-bd_dom_sf"/>
</dbReference>
<dbReference type="GO" id="GO:0000272">
    <property type="term" value="P:polysaccharide catabolic process"/>
    <property type="evidence" value="ECO:0007669"/>
    <property type="project" value="InterPro"/>
</dbReference>
<dbReference type="EMBL" id="CDRZ01000282">
    <property type="protein sequence ID" value="CEO90369.1"/>
    <property type="molecule type" value="Genomic_DNA"/>
</dbReference>
<feature type="coiled-coil region" evidence="1">
    <location>
        <begin position="463"/>
        <end position="508"/>
    </location>
</feature>
<dbReference type="OrthoDB" id="1935856at2"/>
<accession>A0A0B7MIB0</accession>
<dbReference type="Gene3D" id="3.40.50.12090">
    <property type="match status" value="2"/>
</dbReference>
<proteinExistence type="predicted"/>
<organism evidence="5 6">
    <name type="scientific">Syntrophaceticus schinkii</name>
    <dbReference type="NCBI Taxonomy" id="499207"/>
    <lineage>
        <taxon>Bacteria</taxon>
        <taxon>Bacillati</taxon>
        <taxon>Bacillota</taxon>
        <taxon>Clostridia</taxon>
        <taxon>Thermoanaerobacterales</taxon>
        <taxon>Thermoanaerobacterales Family III. Incertae Sedis</taxon>
        <taxon>Syntrophaceticus</taxon>
    </lineage>
</organism>
<name>A0A0B7MIB0_9FIRM</name>
<dbReference type="InterPro" id="IPR007253">
    <property type="entry name" value="Cell_wall-bd_2"/>
</dbReference>
<dbReference type="Pfam" id="PF00963">
    <property type="entry name" value="Cohesin"/>
    <property type="match status" value="1"/>
</dbReference>
<dbReference type="PANTHER" id="PTHR30032">
    <property type="entry name" value="N-ACETYLMURAMOYL-L-ALANINE AMIDASE-RELATED"/>
    <property type="match status" value="1"/>
</dbReference>
<feature type="signal peptide" evidence="2">
    <location>
        <begin position="1"/>
        <end position="28"/>
    </location>
</feature>
<dbReference type="InterPro" id="IPR011432">
    <property type="entry name" value="Shr-like_HID"/>
</dbReference>
<dbReference type="Pfam" id="PF07550">
    <property type="entry name" value="Shr-like_HID"/>
    <property type="match status" value="1"/>
</dbReference>
<evidence type="ECO:0000259" key="4">
    <source>
        <dbReference type="Pfam" id="PF07550"/>
    </source>
</evidence>
<dbReference type="SUPFAM" id="SSF49384">
    <property type="entry name" value="Carbohydrate-binding domain"/>
    <property type="match status" value="1"/>
</dbReference>
<evidence type="ECO:0000256" key="2">
    <source>
        <dbReference type="SAM" id="SignalP"/>
    </source>
</evidence>
<evidence type="ECO:0000313" key="6">
    <source>
        <dbReference type="Proteomes" id="UP000046155"/>
    </source>
</evidence>
<keyword evidence="1" id="KW-0175">Coiled coil</keyword>
<dbReference type="InterPro" id="IPR002102">
    <property type="entry name" value="Cohesin_dom"/>
</dbReference>
<feature type="domain" description="Cohesin" evidence="3">
    <location>
        <begin position="44"/>
        <end position="176"/>
    </location>
</feature>
<evidence type="ECO:0000259" key="3">
    <source>
        <dbReference type="Pfam" id="PF00963"/>
    </source>
</evidence>
<dbReference type="Gene3D" id="2.60.40.680">
    <property type="match status" value="1"/>
</dbReference>
<dbReference type="RefSeq" id="WP_052835714.1">
    <property type="nucleotide sequence ID" value="NZ_CDRZ01000282.1"/>
</dbReference>
<dbReference type="Proteomes" id="UP000046155">
    <property type="component" value="Unassembled WGS sequence"/>
</dbReference>
<evidence type="ECO:0000313" key="5">
    <source>
        <dbReference type="EMBL" id="CEO90369.1"/>
    </source>
</evidence>
<feature type="coiled-coil region" evidence="1">
    <location>
        <begin position="331"/>
        <end position="362"/>
    </location>
</feature>
<dbReference type="GO" id="GO:0030246">
    <property type="term" value="F:carbohydrate binding"/>
    <property type="evidence" value="ECO:0007669"/>
    <property type="project" value="InterPro"/>
</dbReference>
<evidence type="ECO:0000256" key="1">
    <source>
        <dbReference type="SAM" id="Coils"/>
    </source>
</evidence>
<feature type="chain" id="PRO_5038966515" evidence="2">
    <location>
        <begin position="29"/>
        <end position="928"/>
    </location>
</feature>
<protein>
    <submittedName>
        <fullName evidence="5">Uncharacterized protein</fullName>
    </submittedName>
</protein>
<dbReference type="AlphaFoldDB" id="A0A0B7MIB0"/>
<dbReference type="InterPro" id="IPR051922">
    <property type="entry name" value="Bact_Sporulation_Assoc"/>
</dbReference>
<keyword evidence="2" id="KW-0732">Signal</keyword>